<comment type="subcellular location">
    <subcellularLocation>
        <location evidence="1">Membrane</location>
        <topology evidence="1">Multi-pass membrane protein</topology>
    </subcellularLocation>
</comment>
<dbReference type="InterPro" id="IPR005828">
    <property type="entry name" value="MFS_sugar_transport-like"/>
</dbReference>
<evidence type="ECO:0000256" key="2">
    <source>
        <dbReference type="ARBA" id="ARBA00010992"/>
    </source>
</evidence>
<dbReference type="Pfam" id="PF00083">
    <property type="entry name" value="Sugar_tr"/>
    <property type="match status" value="1"/>
</dbReference>
<feature type="transmembrane region" description="Helical" evidence="9">
    <location>
        <begin position="532"/>
        <end position="550"/>
    </location>
</feature>
<evidence type="ECO:0000313" key="12">
    <source>
        <dbReference type="Proteomes" id="UP000319160"/>
    </source>
</evidence>
<evidence type="ECO:0000256" key="5">
    <source>
        <dbReference type="ARBA" id="ARBA00022989"/>
    </source>
</evidence>
<evidence type="ECO:0000256" key="1">
    <source>
        <dbReference type="ARBA" id="ARBA00004141"/>
    </source>
</evidence>
<gene>
    <name evidence="11" type="ORF">FHL15_009046</name>
</gene>
<feature type="transmembrane region" description="Helical" evidence="9">
    <location>
        <begin position="400"/>
        <end position="418"/>
    </location>
</feature>
<dbReference type="GO" id="GO:0016020">
    <property type="term" value="C:membrane"/>
    <property type="evidence" value="ECO:0007669"/>
    <property type="project" value="UniProtKB-SubCell"/>
</dbReference>
<comment type="similarity">
    <text evidence="2 7">Belongs to the major facilitator superfamily. Sugar transporter (TC 2.A.1.1) family.</text>
</comment>
<evidence type="ECO:0000256" key="7">
    <source>
        <dbReference type="RuleBase" id="RU003346"/>
    </source>
</evidence>
<keyword evidence="5 9" id="KW-1133">Transmembrane helix</keyword>
<feature type="transmembrane region" description="Helical" evidence="9">
    <location>
        <begin position="570"/>
        <end position="589"/>
    </location>
</feature>
<protein>
    <recommendedName>
        <fullName evidence="10">Major facilitator superfamily (MFS) profile domain-containing protein</fullName>
    </recommendedName>
</protein>
<dbReference type="FunFam" id="1.20.1250.20:FF:000117">
    <property type="entry name" value="MFS hexose transporter"/>
    <property type="match status" value="1"/>
</dbReference>
<evidence type="ECO:0000313" key="11">
    <source>
        <dbReference type="EMBL" id="TRX90127.1"/>
    </source>
</evidence>
<comment type="caution">
    <text evidence="11">The sequence shown here is derived from an EMBL/GenBank/DDBJ whole genome shotgun (WGS) entry which is preliminary data.</text>
</comment>
<dbReference type="PROSITE" id="PS00216">
    <property type="entry name" value="SUGAR_TRANSPORT_1"/>
    <property type="match status" value="1"/>
</dbReference>
<keyword evidence="4 9" id="KW-0812">Transmembrane</keyword>
<dbReference type="InterPro" id="IPR003663">
    <property type="entry name" value="Sugar/inositol_transpt"/>
</dbReference>
<evidence type="ECO:0000256" key="3">
    <source>
        <dbReference type="ARBA" id="ARBA00022448"/>
    </source>
</evidence>
<dbReference type="InterPro" id="IPR036259">
    <property type="entry name" value="MFS_trans_sf"/>
</dbReference>
<dbReference type="InterPro" id="IPR050360">
    <property type="entry name" value="MFS_Sugar_Transporters"/>
</dbReference>
<feature type="transmembrane region" description="Helical" evidence="9">
    <location>
        <begin position="309"/>
        <end position="330"/>
    </location>
</feature>
<keyword evidence="12" id="KW-1185">Reference proteome</keyword>
<feature type="transmembrane region" description="Helical" evidence="9">
    <location>
        <begin position="189"/>
        <end position="212"/>
    </location>
</feature>
<reference evidence="12" key="1">
    <citation type="submission" date="2019-06" db="EMBL/GenBank/DDBJ databases">
        <title>Draft genome sequence of the griseofulvin-producing fungus Xylaria cubensis strain G536.</title>
        <authorList>
            <person name="Mead M.E."/>
            <person name="Raja H.A."/>
            <person name="Steenwyk J.L."/>
            <person name="Knowles S.L."/>
            <person name="Oberlies N.H."/>
            <person name="Rokas A."/>
        </authorList>
    </citation>
    <scope>NUCLEOTIDE SEQUENCE [LARGE SCALE GENOMIC DNA]</scope>
    <source>
        <strain evidence="12">G536</strain>
    </source>
</reference>
<feature type="transmembrane region" description="Helical" evidence="9">
    <location>
        <begin position="148"/>
        <end position="169"/>
    </location>
</feature>
<keyword evidence="8" id="KW-0175">Coiled coil</keyword>
<name>A0A553HQA7_9PEZI</name>
<dbReference type="InterPro" id="IPR020846">
    <property type="entry name" value="MFS_dom"/>
</dbReference>
<evidence type="ECO:0000259" key="10">
    <source>
        <dbReference type="PROSITE" id="PS50850"/>
    </source>
</evidence>
<dbReference type="AlphaFoldDB" id="A0A553HQA7"/>
<feature type="transmembrane region" description="Helical" evidence="9">
    <location>
        <begin position="466"/>
        <end position="489"/>
    </location>
</feature>
<dbReference type="SUPFAM" id="SSF103473">
    <property type="entry name" value="MFS general substrate transporter"/>
    <property type="match status" value="1"/>
</dbReference>
<feature type="coiled-coil region" evidence="8">
    <location>
        <begin position="609"/>
        <end position="636"/>
    </location>
</feature>
<dbReference type="Proteomes" id="UP000319160">
    <property type="component" value="Unassembled WGS sequence"/>
</dbReference>
<evidence type="ECO:0000256" key="8">
    <source>
        <dbReference type="SAM" id="Coils"/>
    </source>
</evidence>
<dbReference type="GO" id="GO:0005351">
    <property type="term" value="F:carbohydrate:proton symporter activity"/>
    <property type="evidence" value="ECO:0007669"/>
    <property type="project" value="TreeGrafter"/>
</dbReference>
<proteinExistence type="inferred from homology"/>
<feature type="transmembrane region" description="Helical" evidence="9">
    <location>
        <begin position="501"/>
        <end position="525"/>
    </location>
</feature>
<dbReference type="OrthoDB" id="6133115at2759"/>
<dbReference type="EMBL" id="VFLP01000059">
    <property type="protein sequence ID" value="TRX90127.1"/>
    <property type="molecule type" value="Genomic_DNA"/>
</dbReference>
<dbReference type="Gene3D" id="1.20.1250.20">
    <property type="entry name" value="MFS general substrate transporter like domains"/>
    <property type="match status" value="1"/>
</dbReference>
<feature type="transmembrane region" description="Helical" evidence="9">
    <location>
        <begin position="219"/>
        <end position="244"/>
    </location>
</feature>
<sequence>MATAIPPCSFVEDLYDTWSGTNAPTIGVTGSETDDYRAQDHDKLNCRLRPNYVPPETKDLHRFKQSIQEFFWMLLLVRQTKIFSPRPSCPQSHGQGSLVPGWDRSCVVVKMVLAVAGAPKREQAAIAANEAPDFEKVTWYKDPGLRKLYFYAFVLCIASATTGYDGSFLNAVQVFPQWQDYFGHPEGSQLGLLVALYQIGSVASIPLAPIFCDNFGRKVPVIIGCVIMIAGAVVQTTATSIGAFMGGRVLMGFGNSLTQVASPMLLTELAHPQHRGRLTAVYNCLWNAGAIIVSALSLGTNYIPSNWSWRIPALGQGLPSVIQIIFIWWVPESPRYLMAKDKHEKALEILARYHGNGDSNHPTVQFEYREIKETIKMEMEANTNTSYVDFLKTKGNRYRLAVLLSLGLFSQWSGNGIISNYSNVLYEQAGIHGSEQKFGLQTGTTALSLIVSITMATLIDKFGRRPLFLTATGGMFVIFIFWTLTSGLYGEHRSPGSDKALIVFIWFFQIAYSIAWSGLLVGYSIEILPYKLRAKGLMILNISIQVALLLNEYANPVAFQAFGLNHSWKLYIIYTFWIGLELIFVYFMYIETKGPTLEELAKVIDGEDAKVAEIDLEQVEKEVARESHEVHEIAHKV</sequence>
<keyword evidence="6 9" id="KW-0472">Membrane</keyword>
<dbReference type="NCBIfam" id="TIGR00879">
    <property type="entry name" value="SP"/>
    <property type="match status" value="1"/>
</dbReference>
<feature type="transmembrane region" description="Helical" evidence="9">
    <location>
        <begin position="438"/>
        <end position="459"/>
    </location>
</feature>
<evidence type="ECO:0000256" key="4">
    <source>
        <dbReference type="ARBA" id="ARBA00022692"/>
    </source>
</evidence>
<feature type="domain" description="Major facilitator superfamily (MFS) profile" evidence="10">
    <location>
        <begin position="151"/>
        <end position="593"/>
    </location>
</feature>
<dbReference type="PANTHER" id="PTHR48022:SF31">
    <property type="entry name" value="HEXOSE TRANSPORTER"/>
    <property type="match status" value="1"/>
</dbReference>
<keyword evidence="3 7" id="KW-0813">Transport</keyword>
<dbReference type="PANTHER" id="PTHR48022">
    <property type="entry name" value="PLASTIDIC GLUCOSE TRANSPORTER 4"/>
    <property type="match status" value="1"/>
</dbReference>
<evidence type="ECO:0000256" key="9">
    <source>
        <dbReference type="SAM" id="Phobius"/>
    </source>
</evidence>
<dbReference type="InterPro" id="IPR005829">
    <property type="entry name" value="Sugar_transporter_CS"/>
</dbReference>
<accession>A0A553HQA7</accession>
<organism evidence="11 12">
    <name type="scientific">Xylaria flabelliformis</name>
    <dbReference type="NCBI Taxonomy" id="2512241"/>
    <lineage>
        <taxon>Eukaryota</taxon>
        <taxon>Fungi</taxon>
        <taxon>Dikarya</taxon>
        <taxon>Ascomycota</taxon>
        <taxon>Pezizomycotina</taxon>
        <taxon>Sordariomycetes</taxon>
        <taxon>Xylariomycetidae</taxon>
        <taxon>Xylariales</taxon>
        <taxon>Xylariaceae</taxon>
        <taxon>Xylaria</taxon>
    </lineage>
</organism>
<evidence type="ECO:0000256" key="6">
    <source>
        <dbReference type="ARBA" id="ARBA00023136"/>
    </source>
</evidence>
<dbReference type="PROSITE" id="PS50850">
    <property type="entry name" value="MFS"/>
    <property type="match status" value="1"/>
</dbReference>